<feature type="region of interest" description="Disordered" evidence="1">
    <location>
        <begin position="1082"/>
        <end position="1105"/>
    </location>
</feature>
<accession>A0A834IT88</accession>
<evidence type="ECO:0000313" key="3">
    <source>
        <dbReference type="Proteomes" id="UP000625711"/>
    </source>
</evidence>
<feature type="region of interest" description="Disordered" evidence="1">
    <location>
        <begin position="706"/>
        <end position="757"/>
    </location>
</feature>
<feature type="compositionally biased region" description="Basic and acidic residues" evidence="1">
    <location>
        <begin position="459"/>
        <end position="472"/>
    </location>
</feature>
<proteinExistence type="predicted"/>
<dbReference type="AlphaFoldDB" id="A0A834IT88"/>
<feature type="region of interest" description="Disordered" evidence="1">
    <location>
        <begin position="837"/>
        <end position="1030"/>
    </location>
</feature>
<dbReference type="OrthoDB" id="6431454at2759"/>
<comment type="caution">
    <text evidence="2">The sequence shown here is derived from an EMBL/GenBank/DDBJ whole genome shotgun (WGS) entry which is preliminary data.</text>
</comment>
<gene>
    <name evidence="2" type="ORF">GWI33_004323</name>
</gene>
<evidence type="ECO:0000313" key="2">
    <source>
        <dbReference type="EMBL" id="KAF7286697.1"/>
    </source>
</evidence>
<feature type="compositionally biased region" description="Pro residues" evidence="1">
    <location>
        <begin position="992"/>
        <end position="1001"/>
    </location>
</feature>
<feature type="compositionally biased region" description="Polar residues" evidence="1">
    <location>
        <begin position="940"/>
        <end position="961"/>
    </location>
</feature>
<feature type="compositionally biased region" description="Polar residues" evidence="1">
    <location>
        <begin position="273"/>
        <end position="284"/>
    </location>
</feature>
<feature type="region of interest" description="Disordered" evidence="1">
    <location>
        <begin position="263"/>
        <end position="305"/>
    </location>
</feature>
<dbReference type="EMBL" id="JAACXV010000022">
    <property type="protein sequence ID" value="KAF7286697.1"/>
    <property type="molecule type" value="Genomic_DNA"/>
</dbReference>
<feature type="compositionally biased region" description="Low complexity" evidence="1">
    <location>
        <begin position="743"/>
        <end position="753"/>
    </location>
</feature>
<feature type="compositionally biased region" description="Basic and acidic residues" evidence="1">
    <location>
        <begin position="291"/>
        <end position="305"/>
    </location>
</feature>
<keyword evidence="3" id="KW-1185">Reference proteome</keyword>
<protein>
    <submittedName>
        <fullName evidence="2">Uncharacterized protein</fullName>
    </submittedName>
</protein>
<organism evidence="2 3">
    <name type="scientific">Rhynchophorus ferrugineus</name>
    <name type="common">Red palm weevil</name>
    <name type="synonym">Curculio ferrugineus</name>
    <dbReference type="NCBI Taxonomy" id="354439"/>
    <lineage>
        <taxon>Eukaryota</taxon>
        <taxon>Metazoa</taxon>
        <taxon>Ecdysozoa</taxon>
        <taxon>Arthropoda</taxon>
        <taxon>Hexapoda</taxon>
        <taxon>Insecta</taxon>
        <taxon>Pterygota</taxon>
        <taxon>Neoptera</taxon>
        <taxon>Endopterygota</taxon>
        <taxon>Coleoptera</taxon>
        <taxon>Polyphaga</taxon>
        <taxon>Cucujiformia</taxon>
        <taxon>Curculionidae</taxon>
        <taxon>Dryophthorinae</taxon>
        <taxon>Rhynchophorus</taxon>
    </lineage>
</organism>
<reference evidence="2" key="1">
    <citation type="submission" date="2020-08" db="EMBL/GenBank/DDBJ databases">
        <title>Genome sequencing and assembly of the red palm weevil Rhynchophorus ferrugineus.</title>
        <authorList>
            <person name="Dias G.B."/>
            <person name="Bergman C.M."/>
            <person name="Manee M."/>
        </authorList>
    </citation>
    <scope>NUCLEOTIDE SEQUENCE</scope>
    <source>
        <strain evidence="2">AA-2017</strain>
        <tissue evidence="2">Whole larva</tissue>
    </source>
</reference>
<feature type="compositionally biased region" description="Polar residues" evidence="1">
    <location>
        <begin position="975"/>
        <end position="986"/>
    </location>
</feature>
<feature type="compositionally biased region" description="Low complexity" evidence="1">
    <location>
        <begin position="716"/>
        <end position="726"/>
    </location>
</feature>
<name>A0A834IT88_RHYFE</name>
<feature type="region of interest" description="Disordered" evidence="1">
    <location>
        <begin position="459"/>
        <end position="513"/>
    </location>
</feature>
<sequence>MDEVSFQDWPGQPVDLNSGNNPWMPAYGLQPPSVLLEKDDFAGNPDAEYFFHPSGQFMYLETILEETSDDLRSDSGSRSSPVGWLATDSESGSVICMDQQDDGDYDSDRELACPPKRRKQDLFLTLGDENEETSLSRSSSLLQFETLEKQFQQESQSPGLYSHFSFESLDLGKKEFGSEDSSPDYDNEFFKDVTSSKQSTSRDSLLYNASTRYSGSDSSDSDTIFDTSRSCDNLKTWRSFDSLPLTNGHCVVGKRFSSENLSEDSGYGDQMLTGRTGNFSNSVGNLHDKKKTMNEKPDTNKNKDKKNSYVGFNAYDCDVMQNFNGNFGVSYQDLSIFERYDPFSEPLSKSSPLTDAYMRKKQTMHLLKSDFAICSATTKVNLDESKRSNFNSVVVHAASAPNLVHIDSVDLQDTVTNVFSVPKDLNFIGEFNHPVCSASVAAKDWNLADIVEKDHATDEERISEIGDSDHSENTCILSDPNRLEEDLSESGHGTSESVDETEDMANYKREGSYSEAMRNRVDLSDDENSLVYKKKLPKSPIVDFDRRVLKAISEQSLQSMMGSTISLRGSQTILDKPEYTASKLVDSNVAASTPNLNRLEPATRRDRSIYEEERRKSTLDIRSTARLEDERNKNILLDGSNDEADAVVMRRKGSIIKSSTSTSGMSDIDDKTLRNSVKSFTGSTSSKGVTFSPVVAEVNWGDDASVSTISPERESSYSLGSSSPEPIRSPPPQKIVKPRARYARSQSRRSASQPELSDTDCNIYKKEFIDNLNNLRHQDIEMSKSQPDMSKLKRRGSQMLKKDKDGCMVKAYVDGDGIQYKHTHLDVKTVSQSSVNNDISGSSDFKQNKSSAGGKNSLSSKFPFHFGSGPHGGHEDNRQSHVRQSSGAKQTNISSMDEGETSPRSRKSKNRTGLGGFLQRLASFRLGVKKGQEKVKRKTQSPVATSGSTGQYHNSTTNNTKPEYIYIPLKGPGSANDNNNITNVGPMSSAKPPLPKQPPPRVVHASVKKTQSQNGPGVDDRRRRRTIDSASVGVDSTTSYRSGYGNASMDGPMGLIETDLDTEVTVITSGANAKTRSLLDLGPEPRLTVSQKSDGKQGHSGRPHKSMEFLLDKQNLKVVEVSHLPNSITGPASIKYNKTRLYLAYFT</sequence>
<evidence type="ECO:0000256" key="1">
    <source>
        <dbReference type="SAM" id="MobiDB-lite"/>
    </source>
</evidence>
<feature type="compositionally biased region" description="Polar residues" evidence="1">
    <location>
        <begin position="837"/>
        <end position="860"/>
    </location>
</feature>
<feature type="region of interest" description="Disordered" evidence="1">
    <location>
        <begin position="1"/>
        <end position="22"/>
    </location>
</feature>
<feature type="compositionally biased region" description="Polar residues" evidence="1">
    <location>
        <begin position="882"/>
        <end position="895"/>
    </location>
</feature>
<dbReference type="Proteomes" id="UP000625711">
    <property type="component" value="Unassembled WGS sequence"/>
</dbReference>
<feature type="region of interest" description="Disordered" evidence="1">
    <location>
        <begin position="91"/>
        <end position="112"/>
    </location>
</feature>